<accession>A0ABR1J8C3</accession>
<reference evidence="3 4" key="1">
    <citation type="submission" date="2024-01" db="EMBL/GenBank/DDBJ databases">
        <title>A draft genome for the cacao thread blight pathogen Marasmiellus scandens.</title>
        <authorList>
            <person name="Baruah I.K."/>
            <person name="Leung J."/>
            <person name="Bukari Y."/>
            <person name="Amoako-Attah I."/>
            <person name="Meinhardt L.W."/>
            <person name="Bailey B.A."/>
            <person name="Cohen S.P."/>
        </authorList>
    </citation>
    <scope>NUCLEOTIDE SEQUENCE [LARGE SCALE GENOMIC DNA]</scope>
    <source>
        <strain evidence="3 4">GH-19</strain>
    </source>
</reference>
<keyword evidence="4" id="KW-1185">Reference proteome</keyword>
<feature type="domain" description="DUF6589" evidence="2">
    <location>
        <begin position="477"/>
        <end position="818"/>
    </location>
</feature>
<comment type="caution">
    <text evidence="3">The sequence shown here is derived from an EMBL/GenBank/DDBJ whole genome shotgun (WGS) entry which is preliminary data.</text>
</comment>
<feature type="region of interest" description="Disordered" evidence="1">
    <location>
        <begin position="761"/>
        <end position="789"/>
    </location>
</feature>
<dbReference type="EMBL" id="JBANRG010000034">
    <property type="protein sequence ID" value="KAK7450181.1"/>
    <property type="molecule type" value="Genomic_DNA"/>
</dbReference>
<evidence type="ECO:0000256" key="1">
    <source>
        <dbReference type="SAM" id="MobiDB-lite"/>
    </source>
</evidence>
<evidence type="ECO:0000313" key="4">
    <source>
        <dbReference type="Proteomes" id="UP001498398"/>
    </source>
</evidence>
<proteinExistence type="predicted"/>
<dbReference type="Proteomes" id="UP001498398">
    <property type="component" value="Unassembled WGS sequence"/>
</dbReference>
<feature type="region of interest" description="Disordered" evidence="1">
    <location>
        <begin position="85"/>
        <end position="108"/>
    </location>
</feature>
<evidence type="ECO:0000313" key="3">
    <source>
        <dbReference type="EMBL" id="KAK7450181.1"/>
    </source>
</evidence>
<sequence length="819" mass="92555">MSQKPAKTRKTKDWRVPPTIPIVPGVNAPSSSGLMLPPVQLLIPAQESIPTSADPIPIPISTSLGKWKYDRLRTPSVPERPAFMHTLSSPLDSPFPSTPLDTEPPANRPKRIYNHIQIPVIPDIPPWMSESIIPASTDNTVHWPSFKPIRHPEDTDSAKADDILDLIRTKFVGLTCEGPKRLVSLRNRSMVQNWLQGRSLIHAVDNVDKIYNHRYSYPAAKAELKSERNHHFSPSVELSSIHYAWIAISSWALRIVGNRLHKGVGDLTIDLDDKDDPNFRTRVPIRSLQPEHIKSFSMKRHVERLKKRDPAVWFITECMAASRCKGSVVVKRIRPHPMIQVATISSFIVSRNKYATGYLPLILGIWHFACRSHVDVKRVHTLLGLSVGDSTARTALEHLSRTSLSTLQEEYQTMAMLGILSRSTTLDNTQEYVRVHEFGLGKSNTLRVGCAAFTAKLYGVKPGAFARSDYIQRVVANARSNMTTESLFQDIDSPRMHLVLALHFLRALVDYVPCLDGYHSDLSQEFRSKPVAIRRMEKGRKTEVQPLGTNSEREMETQGMKQAILDFDKQKGLKPELFKDLLDWYTGDGGSFAAMHRVRKYGMIMQSGREEDVQEDYESMTGKIFTCEIWHMRSTCLNSLAANHYGPEACPDPSSISHIAAASGMYRPQNFKACSFYPTSRAMTLAWNTQVLDCWRLILKIDNNDSLVDYFQRLDDLDKLPSFKTLLDRAKTLVHRYASLSAYNRVLSKTSFEKLPEDSRAPIGTVWEPPSSSTSQRSSAERVPTGHVENDQFDGDRVLANSILFMLEYGWWIEAAYAG</sequence>
<dbReference type="InterPro" id="IPR046496">
    <property type="entry name" value="DUF6589"/>
</dbReference>
<name>A0ABR1J8C3_9AGAR</name>
<gene>
    <name evidence="3" type="ORF">VKT23_013064</name>
</gene>
<dbReference type="Pfam" id="PF20231">
    <property type="entry name" value="DUF6589"/>
    <property type="match status" value="1"/>
</dbReference>
<organism evidence="3 4">
    <name type="scientific">Marasmiellus scandens</name>
    <dbReference type="NCBI Taxonomy" id="2682957"/>
    <lineage>
        <taxon>Eukaryota</taxon>
        <taxon>Fungi</taxon>
        <taxon>Dikarya</taxon>
        <taxon>Basidiomycota</taxon>
        <taxon>Agaricomycotina</taxon>
        <taxon>Agaricomycetes</taxon>
        <taxon>Agaricomycetidae</taxon>
        <taxon>Agaricales</taxon>
        <taxon>Marasmiineae</taxon>
        <taxon>Omphalotaceae</taxon>
        <taxon>Marasmiellus</taxon>
    </lineage>
</organism>
<protein>
    <recommendedName>
        <fullName evidence="2">DUF6589 domain-containing protein</fullName>
    </recommendedName>
</protein>
<evidence type="ECO:0000259" key="2">
    <source>
        <dbReference type="Pfam" id="PF20231"/>
    </source>
</evidence>